<dbReference type="GO" id="GO:0098796">
    <property type="term" value="C:membrane protein complex"/>
    <property type="evidence" value="ECO:0007669"/>
    <property type="project" value="UniProtKB-ARBA"/>
</dbReference>
<name>A0A6N6VJL2_9HYPH</name>
<keyword evidence="3" id="KW-0547">Nucleotide-binding</keyword>
<proteinExistence type="inferred from homology"/>
<protein>
    <submittedName>
        <fullName evidence="9">ATP-binding cassette domain-containing protein</fullName>
    </submittedName>
</protein>
<dbReference type="Proteomes" id="UP000468901">
    <property type="component" value="Unassembled WGS sequence"/>
</dbReference>
<keyword evidence="2" id="KW-0997">Cell inner membrane</keyword>
<keyword evidence="5" id="KW-1278">Translocase</keyword>
<dbReference type="InterPro" id="IPR003439">
    <property type="entry name" value="ABC_transporter-like_ATP-bd"/>
</dbReference>
<dbReference type="PROSITE" id="PS00211">
    <property type="entry name" value="ABC_TRANSPORTER_1"/>
    <property type="match status" value="1"/>
</dbReference>
<dbReference type="InterPro" id="IPR015854">
    <property type="entry name" value="ABC_transpr_LolD-like"/>
</dbReference>
<evidence type="ECO:0000313" key="9">
    <source>
        <dbReference type="EMBL" id="KAB7739116.1"/>
    </source>
</evidence>
<dbReference type="GO" id="GO:0016887">
    <property type="term" value="F:ATP hydrolysis activity"/>
    <property type="evidence" value="ECO:0007669"/>
    <property type="project" value="InterPro"/>
</dbReference>
<keyword evidence="2" id="KW-1003">Cell membrane</keyword>
<dbReference type="PROSITE" id="PS50893">
    <property type="entry name" value="ABC_TRANSPORTER_2"/>
    <property type="match status" value="1"/>
</dbReference>
<evidence type="ECO:0000256" key="2">
    <source>
        <dbReference type="ARBA" id="ARBA00022519"/>
    </source>
</evidence>
<reference evidence="9 10" key="1">
    <citation type="submission" date="2019-09" db="EMBL/GenBank/DDBJ databases">
        <title>Parvibaculum sedimenti sp. nov., isolated from sediment.</title>
        <authorList>
            <person name="Wang Y."/>
        </authorList>
    </citation>
    <scope>NUCLEOTIDE SEQUENCE [LARGE SCALE GENOMIC DNA]</scope>
    <source>
        <strain evidence="9 10">HXT-9</strain>
    </source>
</reference>
<dbReference type="SMART" id="SM00382">
    <property type="entry name" value="AAA"/>
    <property type="match status" value="1"/>
</dbReference>
<dbReference type="CDD" id="cd03255">
    <property type="entry name" value="ABC_MJ0796_LolCDE_FtsE"/>
    <property type="match status" value="1"/>
</dbReference>
<dbReference type="SUPFAM" id="SSF52540">
    <property type="entry name" value="P-loop containing nucleoside triphosphate hydrolases"/>
    <property type="match status" value="1"/>
</dbReference>
<dbReference type="InterPro" id="IPR017911">
    <property type="entry name" value="MacB-like_ATP-bd"/>
</dbReference>
<evidence type="ECO:0000313" key="10">
    <source>
        <dbReference type="Proteomes" id="UP000468901"/>
    </source>
</evidence>
<evidence type="ECO:0000256" key="4">
    <source>
        <dbReference type="ARBA" id="ARBA00022840"/>
    </source>
</evidence>
<keyword evidence="4 9" id="KW-0067">ATP-binding</keyword>
<dbReference type="Pfam" id="PF00005">
    <property type="entry name" value="ABC_tran"/>
    <property type="match status" value="1"/>
</dbReference>
<dbReference type="PANTHER" id="PTHR24220">
    <property type="entry name" value="IMPORT ATP-BINDING PROTEIN"/>
    <property type="match status" value="1"/>
</dbReference>
<evidence type="ECO:0000256" key="7">
    <source>
        <dbReference type="SAM" id="MobiDB-lite"/>
    </source>
</evidence>
<keyword evidence="1" id="KW-0813">Transport</keyword>
<sequence length="252" mass="27500">MVSGAQGFGSQARRHHPGGRVSEAPVVVETRGVTRILQEAVPVTLVRDIDLSVRKGEFVSITGPSGSGKSSLLYLLGLLDVPTEGEVMIDGQPTNGLDANALAAIRLRKIGFVFQFHFLLPEFDVLQNIMLPMRRLGTLSESEMRERGMTLLAGLEMADQTTKRPDQLSGGQRQRVAIARALANDPLILLADEPTGNLDSKNSKIVRDIFARLVSEQGRTVIAVTHETDFAAATQRNVHLVDGRIVKDERRS</sequence>
<comment type="similarity">
    <text evidence="6">Belongs to the ABC transporter superfamily. Macrolide exporter (TC 3.A.1.122) family.</text>
</comment>
<dbReference type="EMBL" id="WESC01000013">
    <property type="protein sequence ID" value="KAB7739116.1"/>
    <property type="molecule type" value="Genomic_DNA"/>
</dbReference>
<dbReference type="InterPro" id="IPR003593">
    <property type="entry name" value="AAA+_ATPase"/>
</dbReference>
<evidence type="ECO:0000256" key="1">
    <source>
        <dbReference type="ARBA" id="ARBA00022448"/>
    </source>
</evidence>
<accession>A0A6N6VJL2</accession>
<dbReference type="GO" id="GO:0005524">
    <property type="term" value="F:ATP binding"/>
    <property type="evidence" value="ECO:0007669"/>
    <property type="project" value="UniProtKB-KW"/>
</dbReference>
<dbReference type="FunFam" id="3.40.50.300:FF:000032">
    <property type="entry name" value="Export ABC transporter ATP-binding protein"/>
    <property type="match status" value="1"/>
</dbReference>
<dbReference type="GO" id="GO:0005886">
    <property type="term" value="C:plasma membrane"/>
    <property type="evidence" value="ECO:0007669"/>
    <property type="project" value="TreeGrafter"/>
</dbReference>
<organism evidence="9 10">
    <name type="scientific">Parvibaculum sedimenti</name>
    <dbReference type="NCBI Taxonomy" id="2608632"/>
    <lineage>
        <taxon>Bacteria</taxon>
        <taxon>Pseudomonadati</taxon>
        <taxon>Pseudomonadota</taxon>
        <taxon>Alphaproteobacteria</taxon>
        <taxon>Hyphomicrobiales</taxon>
        <taxon>Parvibaculaceae</taxon>
        <taxon>Parvibaculum</taxon>
    </lineage>
</organism>
<feature type="region of interest" description="Disordered" evidence="7">
    <location>
        <begin position="1"/>
        <end position="24"/>
    </location>
</feature>
<dbReference type="GO" id="GO:0022857">
    <property type="term" value="F:transmembrane transporter activity"/>
    <property type="evidence" value="ECO:0007669"/>
    <property type="project" value="UniProtKB-ARBA"/>
</dbReference>
<evidence type="ECO:0000256" key="5">
    <source>
        <dbReference type="ARBA" id="ARBA00022967"/>
    </source>
</evidence>
<gene>
    <name evidence="9" type="ORF">F2P47_13995</name>
</gene>
<evidence type="ECO:0000256" key="6">
    <source>
        <dbReference type="ARBA" id="ARBA00038388"/>
    </source>
</evidence>
<dbReference type="InterPro" id="IPR027417">
    <property type="entry name" value="P-loop_NTPase"/>
</dbReference>
<keyword evidence="10" id="KW-1185">Reference proteome</keyword>
<dbReference type="PANTHER" id="PTHR24220:SF86">
    <property type="entry name" value="ABC TRANSPORTER ABCH.1"/>
    <property type="match status" value="1"/>
</dbReference>
<comment type="caution">
    <text evidence="9">The sequence shown here is derived from an EMBL/GenBank/DDBJ whole genome shotgun (WGS) entry which is preliminary data.</text>
</comment>
<evidence type="ECO:0000259" key="8">
    <source>
        <dbReference type="PROSITE" id="PS50893"/>
    </source>
</evidence>
<dbReference type="Gene3D" id="3.40.50.300">
    <property type="entry name" value="P-loop containing nucleotide triphosphate hydrolases"/>
    <property type="match status" value="1"/>
</dbReference>
<feature type="domain" description="ABC transporter" evidence="8">
    <location>
        <begin position="28"/>
        <end position="252"/>
    </location>
</feature>
<dbReference type="InterPro" id="IPR017871">
    <property type="entry name" value="ABC_transporter-like_CS"/>
</dbReference>
<keyword evidence="2" id="KW-0472">Membrane</keyword>
<dbReference type="AlphaFoldDB" id="A0A6N6VJL2"/>
<evidence type="ECO:0000256" key="3">
    <source>
        <dbReference type="ARBA" id="ARBA00022741"/>
    </source>
</evidence>